<dbReference type="GO" id="GO:0005829">
    <property type="term" value="C:cytosol"/>
    <property type="evidence" value="ECO:0007669"/>
    <property type="project" value="TreeGrafter"/>
</dbReference>
<feature type="domain" description="Pyridoxamine 5'-phosphate oxidase N-terminal" evidence="2">
    <location>
        <begin position="12"/>
        <end position="108"/>
    </location>
</feature>
<dbReference type="InterPro" id="IPR052019">
    <property type="entry name" value="F420H2_bilvrd_red/Heme_oxyg"/>
</dbReference>
<sequence length="150" mass="16259">MTDPLLGPQDAATAARLAHEPILWLSTVDRTARPHTAPVWFLFADPRIVVFSRPDTAKVGRMRRNPAVGFSLDSAAGGTDIVLGEGDATLAGADDVVDDLAPFEEKYRVLLGGQSFAEWLRTFSQPVVVTVTKIVSWRPGPGGLDHRRIV</sequence>
<dbReference type="RefSeq" id="WP_051737067.1">
    <property type="nucleotide sequence ID" value="NZ_BAAAUZ010000006.1"/>
</dbReference>
<accession>A0A9W6L4S7</accession>
<name>A0A9W6L4S7_9PSEU</name>
<dbReference type="Proteomes" id="UP001143463">
    <property type="component" value="Unassembled WGS sequence"/>
</dbReference>
<evidence type="ECO:0000259" key="2">
    <source>
        <dbReference type="Pfam" id="PF01243"/>
    </source>
</evidence>
<dbReference type="EMBL" id="BSFQ01000018">
    <property type="protein sequence ID" value="GLL13053.1"/>
    <property type="molecule type" value="Genomic_DNA"/>
</dbReference>
<evidence type="ECO:0000313" key="4">
    <source>
        <dbReference type="Proteomes" id="UP001143463"/>
    </source>
</evidence>
<keyword evidence="1" id="KW-0560">Oxidoreductase</keyword>
<comment type="caution">
    <text evidence="3">The sequence shown here is derived from an EMBL/GenBank/DDBJ whole genome shotgun (WGS) entry which is preliminary data.</text>
</comment>
<reference evidence="3" key="1">
    <citation type="journal article" date="2014" name="Int. J. Syst. Evol. Microbiol.">
        <title>Complete genome sequence of Corynebacterium casei LMG S-19264T (=DSM 44701T), isolated from a smear-ripened cheese.</title>
        <authorList>
            <consortium name="US DOE Joint Genome Institute (JGI-PGF)"/>
            <person name="Walter F."/>
            <person name="Albersmeier A."/>
            <person name="Kalinowski J."/>
            <person name="Ruckert C."/>
        </authorList>
    </citation>
    <scope>NUCLEOTIDE SEQUENCE</scope>
    <source>
        <strain evidence="3">VKM Ac-1069</strain>
    </source>
</reference>
<dbReference type="GO" id="GO:0070967">
    <property type="term" value="F:coenzyme F420 binding"/>
    <property type="evidence" value="ECO:0007669"/>
    <property type="project" value="TreeGrafter"/>
</dbReference>
<dbReference type="SUPFAM" id="SSF50475">
    <property type="entry name" value="FMN-binding split barrel"/>
    <property type="match status" value="1"/>
</dbReference>
<proteinExistence type="predicted"/>
<evidence type="ECO:0000313" key="3">
    <source>
        <dbReference type="EMBL" id="GLL13053.1"/>
    </source>
</evidence>
<protein>
    <recommendedName>
        <fullName evidence="2">Pyridoxamine 5'-phosphate oxidase N-terminal domain-containing protein</fullName>
    </recommendedName>
</protein>
<dbReference type="PANTHER" id="PTHR35176:SF6">
    <property type="entry name" value="HEME OXYGENASE HI_0854-RELATED"/>
    <property type="match status" value="1"/>
</dbReference>
<dbReference type="InterPro" id="IPR012349">
    <property type="entry name" value="Split_barrel_FMN-bd"/>
</dbReference>
<dbReference type="Pfam" id="PF01243">
    <property type="entry name" value="PNPOx_N"/>
    <property type="match status" value="1"/>
</dbReference>
<evidence type="ECO:0000256" key="1">
    <source>
        <dbReference type="ARBA" id="ARBA00023002"/>
    </source>
</evidence>
<reference evidence="3" key="2">
    <citation type="submission" date="2023-01" db="EMBL/GenBank/DDBJ databases">
        <authorList>
            <person name="Sun Q."/>
            <person name="Evtushenko L."/>
        </authorList>
    </citation>
    <scope>NUCLEOTIDE SEQUENCE</scope>
    <source>
        <strain evidence="3">VKM Ac-1069</strain>
    </source>
</reference>
<keyword evidence="4" id="KW-1185">Reference proteome</keyword>
<dbReference type="Gene3D" id="2.30.110.10">
    <property type="entry name" value="Electron Transport, Fmn-binding Protein, Chain A"/>
    <property type="match status" value="1"/>
</dbReference>
<dbReference type="GO" id="GO:0016627">
    <property type="term" value="F:oxidoreductase activity, acting on the CH-CH group of donors"/>
    <property type="evidence" value="ECO:0007669"/>
    <property type="project" value="TreeGrafter"/>
</dbReference>
<organism evidence="3 4">
    <name type="scientific">Pseudonocardia halophobica</name>
    <dbReference type="NCBI Taxonomy" id="29401"/>
    <lineage>
        <taxon>Bacteria</taxon>
        <taxon>Bacillati</taxon>
        <taxon>Actinomycetota</taxon>
        <taxon>Actinomycetes</taxon>
        <taxon>Pseudonocardiales</taxon>
        <taxon>Pseudonocardiaceae</taxon>
        <taxon>Pseudonocardia</taxon>
    </lineage>
</organism>
<dbReference type="InterPro" id="IPR011576">
    <property type="entry name" value="Pyridox_Oxase_N"/>
</dbReference>
<dbReference type="PANTHER" id="PTHR35176">
    <property type="entry name" value="HEME OXYGENASE HI_0854-RELATED"/>
    <property type="match status" value="1"/>
</dbReference>
<gene>
    <name evidence="3" type="ORF">GCM10017577_41960</name>
</gene>
<dbReference type="AlphaFoldDB" id="A0A9W6L4S7"/>